<reference evidence="3 4" key="1">
    <citation type="submission" date="2019-01" db="EMBL/GenBank/DDBJ databases">
        <authorList>
            <person name="Chen W.-M."/>
        </authorList>
    </citation>
    <scope>NUCLEOTIDE SEQUENCE [LARGE SCALE GENOMIC DNA]</scope>
    <source>
        <strain evidence="3 4">ICH-3</strain>
    </source>
</reference>
<dbReference type="OrthoDB" id="6115415at2"/>
<dbReference type="RefSeq" id="WP_128199790.1">
    <property type="nucleotide sequence ID" value="NZ_SACT01000007.1"/>
</dbReference>
<feature type="compositionally biased region" description="Polar residues" evidence="1">
    <location>
        <begin position="1"/>
        <end position="12"/>
    </location>
</feature>
<organism evidence="3 4">
    <name type="scientific">Rubrivivax albus</name>
    <dbReference type="NCBI Taxonomy" id="2499835"/>
    <lineage>
        <taxon>Bacteria</taxon>
        <taxon>Pseudomonadati</taxon>
        <taxon>Pseudomonadota</taxon>
        <taxon>Betaproteobacteria</taxon>
        <taxon>Burkholderiales</taxon>
        <taxon>Sphaerotilaceae</taxon>
        <taxon>Rubrivivax</taxon>
    </lineage>
</organism>
<evidence type="ECO:0000313" key="3">
    <source>
        <dbReference type="EMBL" id="RVT49618.1"/>
    </source>
</evidence>
<feature type="region of interest" description="Disordered" evidence="1">
    <location>
        <begin position="1"/>
        <end position="23"/>
    </location>
</feature>
<keyword evidence="4" id="KW-1185">Reference proteome</keyword>
<dbReference type="Proteomes" id="UP000288178">
    <property type="component" value="Unassembled WGS sequence"/>
</dbReference>
<comment type="caution">
    <text evidence="3">The sequence shown here is derived from an EMBL/GenBank/DDBJ whole genome shotgun (WGS) entry which is preliminary data.</text>
</comment>
<dbReference type="InterPro" id="IPR054242">
    <property type="entry name" value="DUF6969"/>
</dbReference>
<dbReference type="EMBL" id="SACT01000007">
    <property type="protein sequence ID" value="RVT49618.1"/>
    <property type="molecule type" value="Genomic_DNA"/>
</dbReference>
<dbReference type="Pfam" id="PF22308">
    <property type="entry name" value="DUF6969"/>
    <property type="match status" value="1"/>
</dbReference>
<sequence length="247" mass="27738">MNPADTPNTSATRPGGRAGNASTALQAHWRTLDAGQLQQVWQEARAGVAAFRVVTRRFGSPIQAWVRGQAMHRDAHYPATDVVDTDSGSQYFYHAHRHGDREHGHLHLFWHARADGRRWRHRARRAPAGGASHLLAIGLDDRGVPLSLFTVNRWVTDGGWFNAAQTLRMVDRFQPGPVSGYTDVNRWLVSFLRLYRPAVATLLARRDGRLSRCHADDPLSDTKLEVLSRLEVDWLADLAHLEHLCAP</sequence>
<name>A0A437JRQ8_9BURK</name>
<dbReference type="AlphaFoldDB" id="A0A437JRQ8"/>
<proteinExistence type="predicted"/>
<protein>
    <recommendedName>
        <fullName evidence="2">DUF6969 domain-containing protein</fullName>
    </recommendedName>
</protein>
<evidence type="ECO:0000256" key="1">
    <source>
        <dbReference type="SAM" id="MobiDB-lite"/>
    </source>
</evidence>
<accession>A0A437JRQ8</accession>
<evidence type="ECO:0000313" key="4">
    <source>
        <dbReference type="Proteomes" id="UP000288178"/>
    </source>
</evidence>
<gene>
    <name evidence="3" type="ORF">ENE75_18375</name>
</gene>
<feature type="domain" description="DUF6969" evidence="2">
    <location>
        <begin position="44"/>
        <end position="232"/>
    </location>
</feature>
<evidence type="ECO:0000259" key="2">
    <source>
        <dbReference type="Pfam" id="PF22308"/>
    </source>
</evidence>